<accession>A0A444WJ16</accession>
<keyword evidence="1" id="KW-1133">Transmembrane helix</keyword>
<dbReference type="Proteomes" id="UP000289775">
    <property type="component" value="Unassembled WGS sequence"/>
</dbReference>
<evidence type="ECO:0000256" key="1">
    <source>
        <dbReference type="SAM" id="Phobius"/>
    </source>
</evidence>
<reference evidence="2 3" key="1">
    <citation type="submission" date="2014-12" db="EMBL/GenBank/DDBJ databases">
        <title>Genome sequence of Flavobacterium beibuense RSKm HC5.</title>
        <authorList>
            <person name="Kim J.F."/>
            <person name="Song J.Y."/>
            <person name="Kwak M.-J."/>
            <person name="Lee S.-W."/>
        </authorList>
    </citation>
    <scope>NUCLEOTIDE SEQUENCE [LARGE SCALE GENOMIC DNA]</scope>
    <source>
        <strain evidence="2 3">RSKm HC5</strain>
    </source>
</reference>
<evidence type="ECO:0000313" key="3">
    <source>
        <dbReference type="Proteomes" id="UP000289775"/>
    </source>
</evidence>
<protein>
    <submittedName>
        <fullName evidence="2">Uncharacterized protein</fullName>
    </submittedName>
</protein>
<keyword evidence="1" id="KW-0812">Transmembrane</keyword>
<keyword evidence="3" id="KW-1185">Reference proteome</keyword>
<feature type="transmembrane region" description="Helical" evidence="1">
    <location>
        <begin position="138"/>
        <end position="163"/>
    </location>
</feature>
<dbReference type="RefSeq" id="WP_129749560.1">
    <property type="nucleotide sequence ID" value="NZ_JUIW01000001.1"/>
</dbReference>
<gene>
    <name evidence="2" type="ORF">NU09_0392</name>
</gene>
<dbReference type="AlphaFoldDB" id="A0A444WJ16"/>
<name>A0A444WJ16_9FLAO</name>
<feature type="transmembrane region" description="Helical" evidence="1">
    <location>
        <begin position="188"/>
        <end position="205"/>
    </location>
</feature>
<dbReference type="OrthoDB" id="1337525at2"/>
<proteinExistence type="predicted"/>
<keyword evidence="1" id="KW-0472">Membrane</keyword>
<dbReference type="EMBL" id="JUIW01000001">
    <property type="protein sequence ID" value="RYJ45800.1"/>
    <property type="molecule type" value="Genomic_DNA"/>
</dbReference>
<comment type="caution">
    <text evidence="2">The sequence shown here is derived from an EMBL/GenBank/DDBJ whole genome shotgun (WGS) entry which is preliminary data.</text>
</comment>
<organism evidence="2 3">
    <name type="scientific">Flavobacterium beibuense</name>
    <dbReference type="NCBI Taxonomy" id="657326"/>
    <lineage>
        <taxon>Bacteria</taxon>
        <taxon>Pseudomonadati</taxon>
        <taxon>Bacteroidota</taxon>
        <taxon>Flavobacteriia</taxon>
        <taxon>Flavobacteriales</taxon>
        <taxon>Flavobacteriaceae</taxon>
        <taxon>Flavobacterium</taxon>
    </lineage>
</organism>
<evidence type="ECO:0000313" key="2">
    <source>
        <dbReference type="EMBL" id="RYJ45800.1"/>
    </source>
</evidence>
<sequence length="210" mass="24110">MEKTFTTFKTMPDLDQAKEMKRFLSKNNIRSFLNDNHSTEKCEFEIMVMASDYNSASQLVKESTEKLIEKVASDYCLYSFSQKQLYDVLLNEDVWSDFDYLLAKKILNEKGLPTDSDSISRLREEKKKDTAKPESSQILHIMGGYILALMGGVAGIVIGFLMWNSQRQMPNGITVFSYSEVERRHGRIIFGLGILIFVIVLSIRLRQIPV</sequence>